<keyword evidence="7 10" id="KW-1133">Transmembrane helix</keyword>
<keyword evidence="10" id="KW-1003">Cell membrane</keyword>
<evidence type="ECO:0000313" key="12">
    <source>
        <dbReference type="EMBL" id="MBB6012209.1"/>
    </source>
</evidence>
<dbReference type="RefSeq" id="WP_183828232.1">
    <property type="nucleotide sequence ID" value="NZ_JACHEU010000001.1"/>
</dbReference>
<evidence type="ECO:0000256" key="11">
    <source>
        <dbReference type="SAM" id="MobiDB-lite"/>
    </source>
</evidence>
<dbReference type="NCBIfam" id="NF003465">
    <property type="entry name" value="PRK05089.1"/>
    <property type="match status" value="1"/>
</dbReference>
<feature type="topological domain" description="Periplasmic" evidence="10">
    <location>
        <begin position="37"/>
        <end position="209"/>
    </location>
</feature>
<dbReference type="InterPro" id="IPR007533">
    <property type="entry name" value="Cyt_c_oxidase_assmbl_CtaG"/>
</dbReference>
<protein>
    <recommendedName>
        <fullName evidence="4 10">Cytochrome c oxidase assembly protein CtaG</fullName>
    </recommendedName>
</protein>
<feature type="topological domain" description="Cytoplasmic" evidence="10">
    <location>
        <begin position="1"/>
        <end position="13"/>
    </location>
</feature>
<dbReference type="SUPFAM" id="SSF110111">
    <property type="entry name" value="Ctag/Cox11"/>
    <property type="match status" value="1"/>
</dbReference>
<keyword evidence="6 10" id="KW-0735">Signal-anchor</keyword>
<evidence type="ECO:0000256" key="2">
    <source>
        <dbReference type="ARBA" id="ARBA00004382"/>
    </source>
</evidence>
<evidence type="ECO:0000256" key="1">
    <source>
        <dbReference type="ARBA" id="ARBA00004007"/>
    </source>
</evidence>
<evidence type="ECO:0000256" key="5">
    <source>
        <dbReference type="ARBA" id="ARBA00022692"/>
    </source>
</evidence>
<reference evidence="12 13" key="1">
    <citation type="submission" date="2020-08" db="EMBL/GenBank/DDBJ databases">
        <title>Genomic Encyclopedia of Type Strains, Phase IV (KMG-IV): sequencing the most valuable type-strain genomes for metagenomic binning, comparative biology and taxonomic classification.</title>
        <authorList>
            <person name="Goeker M."/>
        </authorList>
    </citation>
    <scope>NUCLEOTIDE SEQUENCE [LARGE SCALE GENOMIC DNA]</scope>
    <source>
        <strain evidence="12 13">DSM 11099</strain>
    </source>
</reference>
<dbReference type="PIRSF" id="PIRSF005413">
    <property type="entry name" value="COX11"/>
    <property type="match status" value="1"/>
</dbReference>
<dbReference type="InterPro" id="IPR023471">
    <property type="entry name" value="CtaG/Cox11_dom_sf"/>
</dbReference>
<evidence type="ECO:0000256" key="9">
    <source>
        <dbReference type="ARBA" id="ARBA00023136"/>
    </source>
</evidence>
<name>A0A7W9S2M1_9HYPH</name>
<evidence type="ECO:0000256" key="8">
    <source>
        <dbReference type="ARBA" id="ARBA00023008"/>
    </source>
</evidence>
<evidence type="ECO:0000256" key="10">
    <source>
        <dbReference type="HAMAP-Rule" id="MF_00155"/>
    </source>
</evidence>
<dbReference type="GO" id="GO:0005507">
    <property type="term" value="F:copper ion binding"/>
    <property type="evidence" value="ECO:0007669"/>
    <property type="project" value="InterPro"/>
</dbReference>
<dbReference type="AlphaFoldDB" id="A0A7W9S2M1"/>
<keyword evidence="9 10" id="KW-0472">Membrane</keyword>
<evidence type="ECO:0000256" key="3">
    <source>
        <dbReference type="ARBA" id="ARBA00009620"/>
    </source>
</evidence>
<dbReference type="Proteomes" id="UP000533306">
    <property type="component" value="Unassembled WGS sequence"/>
</dbReference>
<keyword evidence="8 10" id="KW-0186">Copper</keyword>
<organism evidence="12 13">
    <name type="scientific">Aquamicrobium lusatiense</name>
    <dbReference type="NCBI Taxonomy" id="89772"/>
    <lineage>
        <taxon>Bacteria</taxon>
        <taxon>Pseudomonadati</taxon>
        <taxon>Pseudomonadota</taxon>
        <taxon>Alphaproteobacteria</taxon>
        <taxon>Hyphomicrobiales</taxon>
        <taxon>Phyllobacteriaceae</taxon>
        <taxon>Aquamicrobium</taxon>
    </lineage>
</organism>
<comment type="subcellular location">
    <subcellularLocation>
        <location evidence="2 10">Cell inner membrane</location>
        <topology evidence="2 10">Single-pass type II membrane protein</topology>
        <orientation evidence="2 10">Periplasmic side</orientation>
    </subcellularLocation>
</comment>
<evidence type="ECO:0000256" key="6">
    <source>
        <dbReference type="ARBA" id="ARBA00022968"/>
    </source>
</evidence>
<dbReference type="PANTHER" id="PTHR21320:SF3">
    <property type="entry name" value="CYTOCHROME C OXIDASE ASSEMBLY PROTEIN COX11, MITOCHONDRIAL-RELATED"/>
    <property type="match status" value="1"/>
</dbReference>
<dbReference type="HAMAP" id="MF_00155">
    <property type="entry name" value="CtaG"/>
    <property type="match status" value="1"/>
</dbReference>
<comment type="caution">
    <text evidence="12">The sequence shown here is derived from an EMBL/GenBank/DDBJ whole genome shotgun (WGS) entry which is preliminary data.</text>
</comment>
<accession>A0A7W9S2M1</accession>
<evidence type="ECO:0000256" key="7">
    <source>
        <dbReference type="ARBA" id="ARBA00022989"/>
    </source>
</evidence>
<dbReference type="Pfam" id="PF04442">
    <property type="entry name" value="CtaG_Cox11"/>
    <property type="match status" value="1"/>
</dbReference>
<evidence type="ECO:0000313" key="13">
    <source>
        <dbReference type="Proteomes" id="UP000533306"/>
    </source>
</evidence>
<gene>
    <name evidence="10" type="primary">ctaG</name>
    <name evidence="12" type="ORF">HNR59_001554</name>
</gene>
<keyword evidence="10" id="KW-0997">Cell inner membrane</keyword>
<dbReference type="GO" id="GO:0008535">
    <property type="term" value="P:respiratory chain complex IV assembly"/>
    <property type="evidence" value="ECO:0007669"/>
    <property type="project" value="UniProtKB-UniRule"/>
</dbReference>
<sequence length="209" mass="22537">MSNTPATDEARQKSNRKVAALCVAFFCGMVGMAYAAVPLYTLFCQVTGYGGTTQRVTQYSDRVLDRDITIRFDANTAGGVPWKFAPVDRSITVKIGETAQAHYTATNMAARPTGGRATFNVTPETAGAYFNKVECFCFTDTTLAAGETMDMPVIFFVDPDIVDVPELKNVKTITLSYTMFPIDKEAPATTGSIDRSTVTTTNTEADVGG</sequence>
<dbReference type="EMBL" id="JACHEU010000001">
    <property type="protein sequence ID" value="MBB6012209.1"/>
    <property type="molecule type" value="Genomic_DNA"/>
</dbReference>
<dbReference type="PANTHER" id="PTHR21320">
    <property type="entry name" value="CYTOCHROME C OXIDASE ASSEMBLY PROTEIN COX11-RELATED"/>
    <property type="match status" value="1"/>
</dbReference>
<comment type="similarity">
    <text evidence="3 10">Belongs to the COX11/CtaG family.</text>
</comment>
<dbReference type="FunFam" id="2.60.370.10:FF:000001">
    <property type="entry name" value="COX11 cytochrome c oxidase assembly homolog"/>
    <property type="match status" value="1"/>
</dbReference>
<proteinExistence type="inferred from homology"/>
<keyword evidence="13" id="KW-1185">Reference proteome</keyword>
<evidence type="ECO:0000256" key="4">
    <source>
        <dbReference type="ARBA" id="ARBA00015384"/>
    </source>
</evidence>
<comment type="function">
    <text evidence="1 10">Exerts its effect at some terminal stage of cytochrome c oxidase synthesis, probably by being involved in the insertion of the copper B into subunit I.</text>
</comment>
<dbReference type="Gene3D" id="2.60.370.10">
    <property type="entry name" value="Ctag/Cox11"/>
    <property type="match status" value="1"/>
</dbReference>
<feature type="region of interest" description="Disordered" evidence="11">
    <location>
        <begin position="190"/>
        <end position="209"/>
    </location>
</feature>
<keyword evidence="5 10" id="KW-0812">Transmembrane</keyword>
<dbReference type="GO" id="GO:0005886">
    <property type="term" value="C:plasma membrane"/>
    <property type="evidence" value="ECO:0007669"/>
    <property type="project" value="UniProtKB-SubCell"/>
</dbReference>